<evidence type="ECO:0000256" key="1">
    <source>
        <dbReference type="SAM" id="MobiDB-lite"/>
    </source>
</evidence>
<protein>
    <submittedName>
        <fullName evidence="2">Uncharacterized protein</fullName>
    </submittedName>
</protein>
<comment type="caution">
    <text evidence="2">The sequence shown here is derived from an EMBL/GenBank/DDBJ whole genome shotgun (WGS) entry which is preliminary data.</text>
</comment>
<gene>
    <name evidence="2" type="ORF">CAMP_LOCUS2299</name>
</gene>
<dbReference type="Proteomes" id="UP001152747">
    <property type="component" value="Unassembled WGS sequence"/>
</dbReference>
<evidence type="ECO:0000313" key="3">
    <source>
        <dbReference type="Proteomes" id="UP001152747"/>
    </source>
</evidence>
<keyword evidence="3" id="KW-1185">Reference proteome</keyword>
<dbReference type="EMBL" id="CANHGI010000001">
    <property type="protein sequence ID" value="CAI5439662.1"/>
    <property type="molecule type" value="Genomic_DNA"/>
</dbReference>
<feature type="compositionally biased region" description="Polar residues" evidence="1">
    <location>
        <begin position="1"/>
        <end position="15"/>
    </location>
</feature>
<sequence length="76" mass="8270">MDAALATTNTMTGETTVPVENIKTTTTEETTPTTAETSTAATTELTSEEKATQSEEQLDIWKASFVEKRIQQGCRL</sequence>
<accession>A0A9P1I6L4</accession>
<dbReference type="AlphaFoldDB" id="A0A9P1I6L4"/>
<name>A0A9P1I6L4_9PELO</name>
<feature type="compositionally biased region" description="Low complexity" evidence="1">
    <location>
        <begin position="24"/>
        <end position="45"/>
    </location>
</feature>
<organism evidence="2 3">
    <name type="scientific">Caenorhabditis angaria</name>
    <dbReference type="NCBI Taxonomy" id="860376"/>
    <lineage>
        <taxon>Eukaryota</taxon>
        <taxon>Metazoa</taxon>
        <taxon>Ecdysozoa</taxon>
        <taxon>Nematoda</taxon>
        <taxon>Chromadorea</taxon>
        <taxon>Rhabditida</taxon>
        <taxon>Rhabditina</taxon>
        <taxon>Rhabditomorpha</taxon>
        <taxon>Rhabditoidea</taxon>
        <taxon>Rhabditidae</taxon>
        <taxon>Peloderinae</taxon>
        <taxon>Caenorhabditis</taxon>
    </lineage>
</organism>
<reference evidence="2" key="1">
    <citation type="submission" date="2022-11" db="EMBL/GenBank/DDBJ databases">
        <authorList>
            <person name="Kikuchi T."/>
        </authorList>
    </citation>
    <scope>NUCLEOTIDE SEQUENCE</scope>
    <source>
        <strain evidence="2">PS1010</strain>
    </source>
</reference>
<feature type="region of interest" description="Disordered" evidence="1">
    <location>
        <begin position="1"/>
        <end position="54"/>
    </location>
</feature>
<proteinExistence type="predicted"/>
<evidence type="ECO:0000313" key="2">
    <source>
        <dbReference type="EMBL" id="CAI5439662.1"/>
    </source>
</evidence>